<dbReference type="EMBL" id="OX459119">
    <property type="protein sequence ID" value="CAI9096561.1"/>
    <property type="molecule type" value="Genomic_DNA"/>
</dbReference>
<sequence length="223" mass="24506">MRRDTANLSHIAQWESARLEAESRLVRRSKLTSVQSSTSTNNGKVPPLQPMVLPYLDVLKVWQGQWKSCSSTTSNGFFCNHFNIGTLESPTSTLNFSDNVIPNCFGDSLSFSAVSYVENRKPFTKEINVANNHGVVQLHHDIVDYPNIDASYYFDGSLRSAPSFMEGFVDADIVTGQSSNNAVNMGSFHGNVLDGVSSGGGGLEDNKRYWNNVLNGEINFPAT</sequence>
<proteinExistence type="predicted"/>
<name>A0AAV1CME8_OLDCO</name>
<dbReference type="Proteomes" id="UP001161247">
    <property type="component" value="Chromosome 2"/>
</dbReference>
<gene>
    <name evidence="1" type="ORF">OLC1_LOCUS7287</name>
</gene>
<reference evidence="1" key="1">
    <citation type="submission" date="2023-03" db="EMBL/GenBank/DDBJ databases">
        <authorList>
            <person name="Julca I."/>
        </authorList>
    </citation>
    <scope>NUCLEOTIDE SEQUENCE</scope>
</reference>
<keyword evidence="2" id="KW-1185">Reference proteome</keyword>
<protein>
    <submittedName>
        <fullName evidence="1">OLC1v1032740C1</fullName>
    </submittedName>
</protein>
<dbReference type="AlphaFoldDB" id="A0AAV1CME8"/>
<accession>A0AAV1CME8</accession>
<evidence type="ECO:0000313" key="2">
    <source>
        <dbReference type="Proteomes" id="UP001161247"/>
    </source>
</evidence>
<organism evidence="1 2">
    <name type="scientific">Oldenlandia corymbosa var. corymbosa</name>
    <dbReference type="NCBI Taxonomy" id="529605"/>
    <lineage>
        <taxon>Eukaryota</taxon>
        <taxon>Viridiplantae</taxon>
        <taxon>Streptophyta</taxon>
        <taxon>Embryophyta</taxon>
        <taxon>Tracheophyta</taxon>
        <taxon>Spermatophyta</taxon>
        <taxon>Magnoliopsida</taxon>
        <taxon>eudicotyledons</taxon>
        <taxon>Gunneridae</taxon>
        <taxon>Pentapetalae</taxon>
        <taxon>asterids</taxon>
        <taxon>lamiids</taxon>
        <taxon>Gentianales</taxon>
        <taxon>Rubiaceae</taxon>
        <taxon>Rubioideae</taxon>
        <taxon>Spermacoceae</taxon>
        <taxon>Hedyotis-Oldenlandia complex</taxon>
        <taxon>Oldenlandia</taxon>
    </lineage>
</organism>
<evidence type="ECO:0000313" key="1">
    <source>
        <dbReference type="EMBL" id="CAI9096561.1"/>
    </source>
</evidence>